<evidence type="ECO:0000256" key="3">
    <source>
        <dbReference type="ARBA" id="ARBA00012374"/>
    </source>
</evidence>
<dbReference type="PANTHER" id="PTHR30622">
    <property type="entry name" value="UNDECAPRENYL-DIPHOSPHATASE"/>
    <property type="match status" value="1"/>
</dbReference>
<feature type="transmembrane region" description="Helical" evidence="14">
    <location>
        <begin position="238"/>
        <end position="259"/>
    </location>
</feature>
<evidence type="ECO:0000256" key="9">
    <source>
        <dbReference type="ARBA" id="ARBA00023136"/>
    </source>
</evidence>
<feature type="transmembrane region" description="Helical" evidence="14">
    <location>
        <begin position="102"/>
        <end position="122"/>
    </location>
</feature>
<comment type="miscellaneous">
    <text evidence="14">Bacitracin is thought to be involved in the inhibition of peptidoglycan synthesis by sequestering undecaprenyl diphosphate, thereby reducing the pool of lipid carrier available.</text>
</comment>
<comment type="function">
    <text evidence="14">Catalyzes the dephosphorylation of undecaprenyl diphosphate (UPP). Confers resistance to bacitracin.</text>
</comment>
<keyword evidence="16" id="KW-1185">Reference proteome</keyword>
<evidence type="ECO:0000313" key="15">
    <source>
        <dbReference type="EMBL" id="CAF0703717.1"/>
    </source>
</evidence>
<evidence type="ECO:0000256" key="2">
    <source>
        <dbReference type="ARBA" id="ARBA00010621"/>
    </source>
</evidence>
<organism evidence="15 16">
    <name type="scientific">Candidatus Methylacidithermus pantelleriae</name>
    <dbReference type="NCBI Taxonomy" id="2744239"/>
    <lineage>
        <taxon>Bacteria</taxon>
        <taxon>Pseudomonadati</taxon>
        <taxon>Verrucomicrobiota</taxon>
        <taxon>Methylacidiphilae</taxon>
        <taxon>Methylacidiphilales</taxon>
        <taxon>Methylacidiphilaceae</taxon>
        <taxon>Candidatus Methylacidithermus</taxon>
    </lineage>
</organism>
<dbReference type="GO" id="GO:0050380">
    <property type="term" value="F:undecaprenyl-diphosphatase activity"/>
    <property type="evidence" value="ECO:0007669"/>
    <property type="project" value="UniProtKB-UniRule"/>
</dbReference>
<evidence type="ECO:0000256" key="11">
    <source>
        <dbReference type="ARBA" id="ARBA00032707"/>
    </source>
</evidence>
<evidence type="ECO:0000256" key="5">
    <source>
        <dbReference type="ARBA" id="ARBA00022475"/>
    </source>
</evidence>
<dbReference type="AlphaFoldDB" id="A0A8J2BLQ3"/>
<comment type="caution">
    <text evidence="15">The sequence shown here is derived from an EMBL/GenBank/DDBJ whole genome shotgun (WGS) entry which is preliminary data.</text>
</comment>
<keyword evidence="6 14" id="KW-0812">Transmembrane</keyword>
<evidence type="ECO:0000256" key="14">
    <source>
        <dbReference type="HAMAP-Rule" id="MF_01006"/>
    </source>
</evidence>
<feature type="transmembrane region" description="Helical" evidence="14">
    <location>
        <begin position="30"/>
        <end position="49"/>
    </location>
</feature>
<keyword evidence="5 14" id="KW-1003">Cell membrane</keyword>
<dbReference type="NCBIfam" id="NF001390">
    <property type="entry name" value="PRK00281.1-4"/>
    <property type="match status" value="1"/>
</dbReference>
<dbReference type="Proteomes" id="UP000663859">
    <property type="component" value="Unassembled WGS sequence"/>
</dbReference>
<proteinExistence type="inferred from homology"/>
<reference evidence="15" key="1">
    <citation type="submission" date="2021-02" db="EMBL/GenBank/DDBJ databases">
        <authorList>
            <person name="Cremers G."/>
            <person name="Picone N."/>
        </authorList>
    </citation>
    <scope>NUCLEOTIDE SEQUENCE</scope>
    <source>
        <strain evidence="15">PQ17</strain>
    </source>
</reference>
<feature type="transmembrane region" description="Helical" evidence="14">
    <location>
        <begin position="164"/>
        <end position="186"/>
    </location>
</feature>
<evidence type="ECO:0000256" key="13">
    <source>
        <dbReference type="ARBA" id="ARBA00047594"/>
    </source>
</evidence>
<dbReference type="GO" id="GO:0046677">
    <property type="term" value="P:response to antibiotic"/>
    <property type="evidence" value="ECO:0007669"/>
    <property type="project" value="UniProtKB-UniRule"/>
</dbReference>
<keyword evidence="7 14" id="KW-0378">Hydrolase</keyword>
<accession>A0A8J2BLQ3</accession>
<dbReference type="HAMAP" id="MF_01006">
    <property type="entry name" value="Undec_diphosphatase"/>
    <property type="match status" value="1"/>
</dbReference>
<dbReference type="EMBL" id="CAJNOB010000056">
    <property type="protein sequence ID" value="CAF0703717.1"/>
    <property type="molecule type" value="Genomic_DNA"/>
</dbReference>
<dbReference type="GO" id="GO:0005886">
    <property type="term" value="C:plasma membrane"/>
    <property type="evidence" value="ECO:0007669"/>
    <property type="project" value="UniProtKB-SubCell"/>
</dbReference>
<comment type="catalytic activity">
    <reaction evidence="13 14">
        <text>di-trans,octa-cis-undecaprenyl diphosphate + H2O = di-trans,octa-cis-undecaprenyl phosphate + phosphate + H(+)</text>
        <dbReference type="Rhea" id="RHEA:28094"/>
        <dbReference type="ChEBI" id="CHEBI:15377"/>
        <dbReference type="ChEBI" id="CHEBI:15378"/>
        <dbReference type="ChEBI" id="CHEBI:43474"/>
        <dbReference type="ChEBI" id="CHEBI:58405"/>
        <dbReference type="ChEBI" id="CHEBI:60392"/>
        <dbReference type="EC" id="3.6.1.27"/>
    </reaction>
</comment>
<dbReference type="PANTHER" id="PTHR30622:SF3">
    <property type="entry name" value="UNDECAPRENYL-DIPHOSPHATASE"/>
    <property type="match status" value="1"/>
</dbReference>
<evidence type="ECO:0000256" key="4">
    <source>
        <dbReference type="ARBA" id="ARBA00021581"/>
    </source>
</evidence>
<feature type="transmembrane region" description="Helical" evidence="14">
    <location>
        <begin position="271"/>
        <end position="289"/>
    </location>
</feature>
<comment type="similarity">
    <text evidence="2 14">Belongs to the UppP family.</text>
</comment>
<keyword evidence="10 14" id="KW-0046">Antibiotic resistance</keyword>
<evidence type="ECO:0000256" key="8">
    <source>
        <dbReference type="ARBA" id="ARBA00022989"/>
    </source>
</evidence>
<evidence type="ECO:0000256" key="12">
    <source>
        <dbReference type="ARBA" id="ARBA00032932"/>
    </source>
</evidence>
<keyword evidence="14" id="KW-0961">Cell wall biogenesis/degradation</keyword>
<keyword evidence="14" id="KW-0573">Peptidoglycan synthesis</keyword>
<feature type="transmembrane region" description="Helical" evidence="14">
    <location>
        <begin position="134"/>
        <end position="152"/>
    </location>
</feature>
<gene>
    <name evidence="14 15" type="primary">uppP</name>
    <name evidence="15" type="ORF">MPNT_60079</name>
</gene>
<dbReference type="GO" id="GO:0009252">
    <property type="term" value="P:peptidoglycan biosynthetic process"/>
    <property type="evidence" value="ECO:0007669"/>
    <property type="project" value="UniProtKB-KW"/>
</dbReference>
<evidence type="ECO:0000256" key="10">
    <source>
        <dbReference type="ARBA" id="ARBA00023251"/>
    </source>
</evidence>
<dbReference type="GO" id="GO:0071555">
    <property type="term" value="P:cell wall organization"/>
    <property type="evidence" value="ECO:0007669"/>
    <property type="project" value="UniProtKB-KW"/>
</dbReference>
<keyword evidence="9 14" id="KW-0472">Membrane</keyword>
<keyword evidence="14" id="KW-0133">Cell shape</keyword>
<dbReference type="InterPro" id="IPR003824">
    <property type="entry name" value="UppP"/>
</dbReference>
<dbReference type="GO" id="GO:0008360">
    <property type="term" value="P:regulation of cell shape"/>
    <property type="evidence" value="ECO:0007669"/>
    <property type="project" value="UniProtKB-KW"/>
</dbReference>
<sequence>MAFSSRGIARQRYLALDLQSHSGKKESPMATYWAVILLGVLEGLTEFLPVSSTAHLLIAEHWLGQHSEAFNIIIQLGAVLAVVLVYRKEIPLLFTQSSSRRGLAYLGKIGVAFLATSVLGLLVKKMGWKLPTELWPIILALLAGSLAILLVEHRFQRNPVHEDGIGWTTALWVGIAQVFAGIFPGLSRSAATILTAVYFGVTRLEATEFSFLLGIPTMAAASLYSLDSETHFFHRAPAESWACLALGFFVSALVGFVSVKWLLSYVRSRSFVPFAWYRIALALVLLLVLRG</sequence>
<dbReference type="Pfam" id="PF02673">
    <property type="entry name" value="BacA"/>
    <property type="match status" value="1"/>
</dbReference>
<feature type="transmembrane region" description="Helical" evidence="14">
    <location>
        <begin position="69"/>
        <end position="86"/>
    </location>
</feature>
<dbReference type="EC" id="3.6.1.27" evidence="3 14"/>
<keyword evidence="8 14" id="KW-1133">Transmembrane helix</keyword>
<evidence type="ECO:0000256" key="1">
    <source>
        <dbReference type="ARBA" id="ARBA00004651"/>
    </source>
</evidence>
<protein>
    <recommendedName>
        <fullName evidence="4 14">Undecaprenyl-diphosphatase</fullName>
        <ecNumber evidence="3 14">3.6.1.27</ecNumber>
    </recommendedName>
    <alternativeName>
        <fullName evidence="12 14">Bacitracin resistance protein</fullName>
    </alternativeName>
    <alternativeName>
        <fullName evidence="11 14">Undecaprenyl pyrophosphate phosphatase</fullName>
    </alternativeName>
</protein>
<evidence type="ECO:0000256" key="6">
    <source>
        <dbReference type="ARBA" id="ARBA00022692"/>
    </source>
</evidence>
<comment type="subcellular location">
    <subcellularLocation>
        <location evidence="1 14">Cell membrane</location>
        <topology evidence="1 14">Multi-pass membrane protein</topology>
    </subcellularLocation>
</comment>
<name>A0A8J2BLQ3_9BACT</name>
<evidence type="ECO:0000313" key="16">
    <source>
        <dbReference type="Proteomes" id="UP000663859"/>
    </source>
</evidence>
<evidence type="ECO:0000256" key="7">
    <source>
        <dbReference type="ARBA" id="ARBA00022801"/>
    </source>
</evidence>